<protein>
    <submittedName>
        <fullName evidence="1">Uncharacterized protein</fullName>
    </submittedName>
</protein>
<accession>A0A645GF79</accession>
<proteinExistence type="predicted"/>
<name>A0A645GF79_9ZZZZ</name>
<comment type="caution">
    <text evidence="1">The sequence shown here is derived from an EMBL/GenBank/DDBJ whole genome shotgun (WGS) entry which is preliminary data.</text>
</comment>
<dbReference type="AlphaFoldDB" id="A0A645GF79"/>
<reference evidence="1" key="1">
    <citation type="submission" date="2019-08" db="EMBL/GenBank/DDBJ databases">
        <authorList>
            <person name="Kucharzyk K."/>
            <person name="Murdoch R.W."/>
            <person name="Higgins S."/>
            <person name="Loffler F."/>
        </authorList>
    </citation>
    <scope>NUCLEOTIDE SEQUENCE</scope>
</reference>
<sequence>MRIRSFYGYRQGGVCARMGRRCSSVVEVVTAVHFDRIDCEVRGAVTVMYYVTDFIPDDPAHRKVLDRDGRDGFASVRISDSKVSEEFYSRVLYSGNACHADVPGNGVNVEVQSDHVGYDSSRVG</sequence>
<dbReference type="EMBL" id="VSSQ01070659">
    <property type="protein sequence ID" value="MPN22433.1"/>
    <property type="molecule type" value="Genomic_DNA"/>
</dbReference>
<evidence type="ECO:0000313" key="1">
    <source>
        <dbReference type="EMBL" id="MPN22433.1"/>
    </source>
</evidence>
<organism evidence="1">
    <name type="scientific">bioreactor metagenome</name>
    <dbReference type="NCBI Taxonomy" id="1076179"/>
    <lineage>
        <taxon>unclassified sequences</taxon>
        <taxon>metagenomes</taxon>
        <taxon>ecological metagenomes</taxon>
    </lineage>
</organism>
<gene>
    <name evidence="1" type="ORF">SDC9_169816</name>
</gene>